<dbReference type="Proteomes" id="UP001055057">
    <property type="component" value="Unassembled WGS sequence"/>
</dbReference>
<gene>
    <name evidence="2" type="ORF">MPOCJGCO_2720</name>
</gene>
<feature type="region of interest" description="Disordered" evidence="1">
    <location>
        <begin position="1"/>
        <end position="462"/>
    </location>
</feature>
<organism evidence="2 3">
    <name type="scientific">Methylobacterium trifolii</name>
    <dbReference type="NCBI Taxonomy" id="1003092"/>
    <lineage>
        <taxon>Bacteria</taxon>
        <taxon>Pseudomonadati</taxon>
        <taxon>Pseudomonadota</taxon>
        <taxon>Alphaproteobacteria</taxon>
        <taxon>Hyphomicrobiales</taxon>
        <taxon>Methylobacteriaceae</taxon>
        <taxon>Methylobacterium</taxon>
    </lineage>
</organism>
<feature type="compositionally biased region" description="Basic and acidic residues" evidence="1">
    <location>
        <begin position="397"/>
        <end position="412"/>
    </location>
</feature>
<feature type="compositionally biased region" description="Basic and acidic residues" evidence="1">
    <location>
        <begin position="8"/>
        <end position="33"/>
    </location>
</feature>
<accession>A0ABQ4U1G2</accession>
<protein>
    <recommendedName>
        <fullName evidence="4">LigA</fullName>
    </recommendedName>
</protein>
<evidence type="ECO:0000313" key="3">
    <source>
        <dbReference type="Proteomes" id="UP001055057"/>
    </source>
</evidence>
<evidence type="ECO:0000313" key="2">
    <source>
        <dbReference type="EMBL" id="GJE60606.1"/>
    </source>
</evidence>
<comment type="caution">
    <text evidence="2">The sequence shown here is derived from an EMBL/GenBank/DDBJ whole genome shotgun (WGS) entry which is preliminary data.</text>
</comment>
<feature type="compositionally biased region" description="Basic and acidic residues" evidence="1">
    <location>
        <begin position="329"/>
        <end position="339"/>
    </location>
</feature>
<proteinExistence type="predicted"/>
<feature type="compositionally biased region" description="Pro residues" evidence="1">
    <location>
        <begin position="452"/>
        <end position="462"/>
    </location>
</feature>
<dbReference type="EMBL" id="BPRB01000148">
    <property type="protein sequence ID" value="GJE60606.1"/>
    <property type="molecule type" value="Genomic_DNA"/>
</dbReference>
<name>A0ABQ4U1G2_9HYPH</name>
<evidence type="ECO:0008006" key="4">
    <source>
        <dbReference type="Google" id="ProtNLM"/>
    </source>
</evidence>
<feature type="compositionally biased region" description="Basic and acidic residues" evidence="1">
    <location>
        <begin position="153"/>
        <end position="164"/>
    </location>
</feature>
<sequence length="462" mass="48322">MHAPQAQGDRDQHGGDGEGAPRRGERCRIDGLGRHRPGTAPAPEGGAGGDGRQDHGECQGRRPRIGEAGLGAGDAGAADAGLGGDAGALQSPRPVGAHRRHPAHEVGQGALGRGARAAPQVLAGAGALQDEGAGERHGEQPHRRRRDQAGGGQRREGQGLEDRGQRHRGHEQPDPEQPVDAGQRLPDEAGEAARLVAGAGRRVEDGTGRGLAQGPDRAVLGGEARACDDPAQSRQGHGGEGEAEEGGAFEVERCQGPARCEDELALRGRQRHGEAQEGQAGGLVPRQRADEVAQAQERQGAERAAEPDRRGHRSHVPAARGPPGQAEGIRFHGRSDRPGRGRASTAWNPADTGMGRRACPAHRASGVRRKGWQRTPPTGRARHPPHRGVRNPAQGGAERRRPPGEVRCRMHEGAAPTRDCEGAADPLNSRLPRRAAPVSRTSEWTSRSGLPSVPPPPAAGVP</sequence>
<feature type="compositionally biased region" description="Basic and acidic residues" evidence="1">
    <location>
        <begin position="259"/>
        <end position="275"/>
    </location>
</feature>
<reference evidence="2" key="2">
    <citation type="submission" date="2021-08" db="EMBL/GenBank/DDBJ databases">
        <authorList>
            <person name="Tani A."/>
            <person name="Ola A."/>
            <person name="Ogura Y."/>
            <person name="Katsura K."/>
            <person name="Hayashi T."/>
        </authorList>
    </citation>
    <scope>NUCLEOTIDE SEQUENCE</scope>
    <source>
        <strain evidence="2">DSM 23632</strain>
    </source>
</reference>
<feature type="compositionally biased region" description="Basic and acidic residues" evidence="1">
    <location>
        <begin position="299"/>
        <end position="309"/>
    </location>
</feature>
<feature type="compositionally biased region" description="Basic and acidic residues" evidence="1">
    <location>
        <begin position="51"/>
        <end position="60"/>
    </location>
</feature>
<keyword evidence="3" id="KW-1185">Reference proteome</keyword>
<reference evidence="2" key="1">
    <citation type="journal article" date="2021" name="Front. Microbiol.">
        <title>Comprehensive Comparative Genomics and Phenotyping of Methylobacterium Species.</title>
        <authorList>
            <person name="Alessa O."/>
            <person name="Ogura Y."/>
            <person name="Fujitani Y."/>
            <person name="Takami H."/>
            <person name="Hayashi T."/>
            <person name="Sahin N."/>
            <person name="Tani A."/>
        </authorList>
    </citation>
    <scope>NUCLEOTIDE SEQUENCE</scope>
    <source>
        <strain evidence="2">DSM 23632</strain>
    </source>
</reference>
<feature type="compositionally biased region" description="Basic residues" evidence="1">
    <location>
        <begin position="380"/>
        <end position="389"/>
    </location>
</feature>
<evidence type="ECO:0000256" key="1">
    <source>
        <dbReference type="SAM" id="MobiDB-lite"/>
    </source>
</evidence>